<proteinExistence type="predicted"/>
<dbReference type="InterPro" id="IPR052016">
    <property type="entry name" value="Bact_Sigma-Reg"/>
</dbReference>
<name>A0A9W6L458_9PSEU</name>
<dbReference type="SMART" id="SM00065">
    <property type="entry name" value="GAF"/>
    <property type="match status" value="2"/>
</dbReference>
<keyword evidence="5" id="KW-1185">Reference proteome</keyword>
<dbReference type="GO" id="GO:0016791">
    <property type="term" value="F:phosphatase activity"/>
    <property type="evidence" value="ECO:0007669"/>
    <property type="project" value="TreeGrafter"/>
</dbReference>
<evidence type="ECO:0000259" key="2">
    <source>
        <dbReference type="SMART" id="SM00065"/>
    </source>
</evidence>
<protein>
    <recommendedName>
        <fullName evidence="6">GAF domain-containing protein</fullName>
    </recommendedName>
</protein>
<dbReference type="Gene3D" id="3.60.40.10">
    <property type="entry name" value="PPM-type phosphatase domain"/>
    <property type="match status" value="1"/>
</dbReference>
<dbReference type="InterPro" id="IPR001932">
    <property type="entry name" value="PPM-type_phosphatase-like_dom"/>
</dbReference>
<dbReference type="PANTHER" id="PTHR43156:SF2">
    <property type="entry name" value="STAGE II SPORULATION PROTEIN E"/>
    <property type="match status" value="1"/>
</dbReference>
<dbReference type="Proteomes" id="UP001143463">
    <property type="component" value="Unassembled WGS sequence"/>
</dbReference>
<comment type="caution">
    <text evidence="4">The sequence shown here is derived from an EMBL/GenBank/DDBJ whole genome shotgun (WGS) entry which is preliminary data.</text>
</comment>
<evidence type="ECO:0000313" key="5">
    <source>
        <dbReference type="Proteomes" id="UP001143463"/>
    </source>
</evidence>
<evidence type="ECO:0000259" key="3">
    <source>
        <dbReference type="SMART" id="SM00331"/>
    </source>
</evidence>
<dbReference type="Gene3D" id="3.30.450.40">
    <property type="match status" value="2"/>
</dbReference>
<reference evidence="4" key="1">
    <citation type="journal article" date="2014" name="Int. J. Syst. Evol. Microbiol.">
        <title>Complete genome sequence of Corynebacterium casei LMG S-19264T (=DSM 44701T), isolated from a smear-ripened cheese.</title>
        <authorList>
            <consortium name="US DOE Joint Genome Institute (JGI-PGF)"/>
            <person name="Walter F."/>
            <person name="Albersmeier A."/>
            <person name="Kalinowski J."/>
            <person name="Ruckert C."/>
        </authorList>
    </citation>
    <scope>NUCLEOTIDE SEQUENCE</scope>
    <source>
        <strain evidence="4">VKM Ac-1069</strain>
    </source>
</reference>
<dbReference type="RefSeq" id="WP_081924268.1">
    <property type="nucleotide sequence ID" value="NZ_BAAAUZ010000073.1"/>
</dbReference>
<dbReference type="SUPFAM" id="SSF55781">
    <property type="entry name" value="GAF domain-like"/>
    <property type="match status" value="2"/>
</dbReference>
<feature type="domain" description="PPM-type phosphatase" evidence="3">
    <location>
        <begin position="385"/>
        <end position="610"/>
    </location>
</feature>
<gene>
    <name evidence="4" type="ORF">GCM10017577_36960</name>
</gene>
<dbReference type="InterPro" id="IPR036457">
    <property type="entry name" value="PPM-type-like_dom_sf"/>
</dbReference>
<organism evidence="4 5">
    <name type="scientific">Pseudonocardia halophobica</name>
    <dbReference type="NCBI Taxonomy" id="29401"/>
    <lineage>
        <taxon>Bacteria</taxon>
        <taxon>Bacillati</taxon>
        <taxon>Actinomycetota</taxon>
        <taxon>Actinomycetes</taxon>
        <taxon>Pseudonocardiales</taxon>
        <taxon>Pseudonocardiaceae</taxon>
        <taxon>Pseudonocardia</taxon>
    </lineage>
</organism>
<evidence type="ECO:0000256" key="1">
    <source>
        <dbReference type="ARBA" id="ARBA00022801"/>
    </source>
</evidence>
<sequence>MTGQGEGGRVRDASSVDGCAELCDPERLRALEHTGLTAEPDERLDGFAAWVREALAVPVALVSLVQADAQVFPGMTGLPEPWATKRSTPLSHSFCQHVVLTTEPLVITDAREHPLVRDNLAIPELGVVAYAGMPLTDATGNVLGSLCAIDSTPRDWTDTELTSLRRIAAACATDLRLRLATYDAGREEVRRDRIEAVQQRSFHRSQTLLLASQAFTDTTEVDDVLARIRALVHTELRPDYVGAVVLDDQHRIIRLADDPVALAPAHTPDLDAHLPSARAMREAAILHYPDRQAFDAANPPAAAAIMRHLGLHSVVAVPLPGSDGPLGSIVLGWKIPNVVEAEDLLTIATIGGYASQALARARLLQHRISVAHALQNAMLTTLPTVDGLRMAARYAPADSREHVGGDWYDAAPVPHPTHPERHALVVSAGDIIGHALDAATVMGQARSMLRQTAWDHPADPPSALLRAFETANHGLHLGARGTTVLARLTETAAGTWTLSWTNAGHPPPILLLPDGTADLLHDHDALFGFTATTGVSRTDHHRHIPSGSTLFLYTDGLVEHRGHDIDAGTDALLSLLRHLHDRPVQELVDQAVDRLAPDAPDDVVAFAIRFA</sequence>
<dbReference type="AlphaFoldDB" id="A0A9W6L458"/>
<feature type="domain" description="GAF" evidence="2">
    <location>
        <begin position="39"/>
        <end position="185"/>
    </location>
</feature>
<reference evidence="4" key="2">
    <citation type="submission" date="2023-01" db="EMBL/GenBank/DDBJ databases">
        <authorList>
            <person name="Sun Q."/>
            <person name="Evtushenko L."/>
        </authorList>
    </citation>
    <scope>NUCLEOTIDE SEQUENCE</scope>
    <source>
        <strain evidence="4">VKM Ac-1069</strain>
    </source>
</reference>
<dbReference type="Pfam" id="PF07228">
    <property type="entry name" value="SpoIIE"/>
    <property type="match status" value="1"/>
</dbReference>
<dbReference type="InterPro" id="IPR029016">
    <property type="entry name" value="GAF-like_dom_sf"/>
</dbReference>
<dbReference type="SUPFAM" id="SSF81606">
    <property type="entry name" value="PP2C-like"/>
    <property type="match status" value="1"/>
</dbReference>
<dbReference type="SMART" id="SM00331">
    <property type="entry name" value="PP2C_SIG"/>
    <property type="match status" value="1"/>
</dbReference>
<keyword evidence="1" id="KW-0378">Hydrolase</keyword>
<accession>A0A9W6L458</accession>
<dbReference type="InterPro" id="IPR003018">
    <property type="entry name" value="GAF"/>
</dbReference>
<evidence type="ECO:0000313" key="4">
    <source>
        <dbReference type="EMBL" id="GLL12555.1"/>
    </source>
</evidence>
<evidence type="ECO:0008006" key="6">
    <source>
        <dbReference type="Google" id="ProtNLM"/>
    </source>
</evidence>
<dbReference type="PANTHER" id="PTHR43156">
    <property type="entry name" value="STAGE II SPORULATION PROTEIN E-RELATED"/>
    <property type="match status" value="1"/>
</dbReference>
<feature type="domain" description="GAF" evidence="2">
    <location>
        <begin position="220"/>
        <end position="368"/>
    </location>
</feature>
<dbReference type="Pfam" id="PF01590">
    <property type="entry name" value="GAF"/>
    <property type="match status" value="1"/>
</dbReference>
<dbReference type="EMBL" id="BSFQ01000015">
    <property type="protein sequence ID" value="GLL12555.1"/>
    <property type="molecule type" value="Genomic_DNA"/>
</dbReference>